<dbReference type="EC" id="2.7.9.2" evidence="5 15"/>
<dbReference type="NCBIfam" id="TIGR01418">
    <property type="entry name" value="PEP_synth"/>
    <property type="match status" value="1"/>
</dbReference>
<comment type="catalytic activity">
    <reaction evidence="14 15">
        <text>pyruvate + ATP + H2O = phosphoenolpyruvate + AMP + phosphate + 2 H(+)</text>
        <dbReference type="Rhea" id="RHEA:11364"/>
        <dbReference type="ChEBI" id="CHEBI:15361"/>
        <dbReference type="ChEBI" id="CHEBI:15377"/>
        <dbReference type="ChEBI" id="CHEBI:15378"/>
        <dbReference type="ChEBI" id="CHEBI:30616"/>
        <dbReference type="ChEBI" id="CHEBI:43474"/>
        <dbReference type="ChEBI" id="CHEBI:58702"/>
        <dbReference type="ChEBI" id="CHEBI:456215"/>
        <dbReference type="EC" id="2.7.9.2"/>
    </reaction>
</comment>
<comment type="pathway">
    <text evidence="3 15">Carbohydrate biosynthesis; gluconeogenesis.</text>
</comment>
<dbReference type="Pfam" id="PF00391">
    <property type="entry name" value="PEP-utilizers"/>
    <property type="match status" value="1"/>
</dbReference>
<dbReference type="STRING" id="83765.SAMN05660284_02240"/>
<dbReference type="SUPFAM" id="SSF52009">
    <property type="entry name" value="Phosphohistidine domain"/>
    <property type="match status" value="1"/>
</dbReference>
<dbReference type="PROSITE" id="PS00370">
    <property type="entry name" value="PEP_ENZYMES_PHOS_SITE"/>
    <property type="match status" value="1"/>
</dbReference>
<dbReference type="FunFam" id="3.20.20.60:FF:000010">
    <property type="entry name" value="Phosphoenolpyruvate synthase"/>
    <property type="match status" value="1"/>
</dbReference>
<evidence type="ECO:0000256" key="10">
    <source>
        <dbReference type="ARBA" id="ARBA00022777"/>
    </source>
</evidence>
<organism evidence="19 20">
    <name type="scientific">Formivibrio citricus</name>
    <dbReference type="NCBI Taxonomy" id="83765"/>
    <lineage>
        <taxon>Bacteria</taxon>
        <taxon>Pseudomonadati</taxon>
        <taxon>Pseudomonadota</taxon>
        <taxon>Betaproteobacteria</taxon>
        <taxon>Neisseriales</taxon>
        <taxon>Chitinibacteraceae</taxon>
        <taxon>Formivibrio</taxon>
    </lineage>
</organism>
<dbReference type="Gene3D" id="3.30.1490.20">
    <property type="entry name" value="ATP-grasp fold, A domain"/>
    <property type="match status" value="1"/>
</dbReference>
<evidence type="ECO:0000256" key="14">
    <source>
        <dbReference type="ARBA" id="ARBA00047700"/>
    </source>
</evidence>
<evidence type="ECO:0000313" key="19">
    <source>
        <dbReference type="EMBL" id="SFN78074.1"/>
    </source>
</evidence>
<dbReference type="InterPro" id="IPR018274">
    <property type="entry name" value="PEP_util_AS"/>
</dbReference>
<accession>A0A1I5BTM3</accession>
<evidence type="ECO:0000256" key="6">
    <source>
        <dbReference type="ARBA" id="ARBA00021623"/>
    </source>
</evidence>
<evidence type="ECO:0000256" key="13">
    <source>
        <dbReference type="ARBA" id="ARBA00033470"/>
    </source>
</evidence>
<dbReference type="AlphaFoldDB" id="A0A1I5BTM3"/>
<comment type="cofactor">
    <cofactor evidence="1 15">
        <name>Mg(2+)</name>
        <dbReference type="ChEBI" id="CHEBI:18420"/>
    </cofactor>
</comment>
<evidence type="ECO:0000313" key="20">
    <source>
        <dbReference type="Proteomes" id="UP000242869"/>
    </source>
</evidence>
<keyword evidence="7 15" id="KW-0808">Transferase</keyword>
<keyword evidence="20" id="KW-1185">Reference proteome</keyword>
<dbReference type="Gene3D" id="3.30.470.20">
    <property type="entry name" value="ATP-grasp fold, B domain"/>
    <property type="match status" value="1"/>
</dbReference>
<dbReference type="PANTHER" id="PTHR43030:SF1">
    <property type="entry name" value="PHOSPHOENOLPYRUVATE SYNTHASE"/>
    <property type="match status" value="1"/>
</dbReference>
<dbReference type="Proteomes" id="UP000242869">
    <property type="component" value="Unassembled WGS sequence"/>
</dbReference>
<feature type="domain" description="PEP-utilising enzyme C-terminal" evidence="18">
    <location>
        <begin position="479"/>
        <end position="780"/>
    </location>
</feature>
<dbReference type="InterPro" id="IPR015813">
    <property type="entry name" value="Pyrv/PenolPyrv_kinase-like_dom"/>
</dbReference>
<evidence type="ECO:0000256" key="11">
    <source>
        <dbReference type="ARBA" id="ARBA00022840"/>
    </source>
</evidence>
<evidence type="ECO:0000259" key="16">
    <source>
        <dbReference type="Pfam" id="PF00391"/>
    </source>
</evidence>
<dbReference type="Gene3D" id="3.20.20.60">
    <property type="entry name" value="Phosphoenolpyruvate-binding domains"/>
    <property type="match status" value="1"/>
</dbReference>
<dbReference type="NCBIfam" id="NF005057">
    <property type="entry name" value="PRK06464.1"/>
    <property type="match status" value="1"/>
</dbReference>
<keyword evidence="12 15" id="KW-0460">Magnesium</keyword>
<evidence type="ECO:0000256" key="15">
    <source>
        <dbReference type="PIRNR" id="PIRNR000854"/>
    </source>
</evidence>
<keyword evidence="9 15" id="KW-0547">Nucleotide-binding</keyword>
<dbReference type="InterPro" id="IPR013815">
    <property type="entry name" value="ATP_grasp_subdomain_1"/>
</dbReference>
<reference evidence="20" key="1">
    <citation type="submission" date="2016-10" db="EMBL/GenBank/DDBJ databases">
        <authorList>
            <person name="Varghese N."/>
            <person name="Submissions S."/>
        </authorList>
    </citation>
    <scope>NUCLEOTIDE SEQUENCE [LARGE SCALE GENOMIC DNA]</scope>
    <source>
        <strain evidence="20">DSM 6150</strain>
    </source>
</reference>
<evidence type="ECO:0000256" key="3">
    <source>
        <dbReference type="ARBA" id="ARBA00004742"/>
    </source>
</evidence>
<dbReference type="SUPFAM" id="SSF51621">
    <property type="entry name" value="Phosphoenolpyruvate/pyruvate domain"/>
    <property type="match status" value="1"/>
</dbReference>
<dbReference type="PANTHER" id="PTHR43030">
    <property type="entry name" value="PHOSPHOENOLPYRUVATE SYNTHASE"/>
    <property type="match status" value="1"/>
</dbReference>
<comment type="similarity">
    <text evidence="4 15">Belongs to the PEP-utilizing enzyme family.</text>
</comment>
<dbReference type="PIRSF" id="PIRSF000854">
    <property type="entry name" value="PEP_synthase"/>
    <property type="match status" value="1"/>
</dbReference>
<evidence type="ECO:0000256" key="7">
    <source>
        <dbReference type="ARBA" id="ARBA00022679"/>
    </source>
</evidence>
<sequence>MSDLLVIDLAELRMQDVPRVGGKNASLGEMISQLSDKGVRVPGGFATTSEAWQLFLSHLGLADRIDAVLAELDVSDLQALAAAGRQIRQWIMETPLPESLEKVIAQSYAALGDEVTVAVRSSATAEDLPDASFAGQQETYLNIKGLANVLDAIRRVFASLYTDRAISYRVHQGYDHKLVALSATIQRMVRSDTGAAGVMFTLDTETGFDQVVFVTSSWGLGESVVQGLVNPDEFYVHKPMLQAGRQAIVRRQLGSKASRMVYDTQAVAGRSVKSEDTPAALRQQFSLTDSDVMELARYALIIEEHYARPMDIEWGKDGEDGLLYILQARPETVKSQETRSERLVRYRIKGTGELLVEGRSIGQKIGAGHVRLVRNHSEMERVQPGDVLVTDITDPDWEPVMKRASAIVTNRGGRTCHAAIIARELGVPAVVGCGDATKRLRDGDIVTVSCAEGEMGRVYAGEVPFERIDLGQAELPALPVKLMMNVGNPELAFEFCQLPNEGVGLARLEFLINRVIGVHPKAILAHPQVPDELRSQIDARIAGYPSAVDFYVDKLAEGVATLAAAFWPKKVIVRLSDFKSHEYGNLMGGRDYEPHEENPMLGFRGAARYIDENFRDCFELECRAIKKVRDVMGLTNVEVMIPFVRTLNEARKVVELLQQNGLKRGENGLRVIMMCEIPSNAVLAESFLEYFDGFSIGSNDMTQLTLGIDRDSGGPIAGSFDERNEAVKAMLSLAIRACRKQGKYIGICGQGPSDHPDFAQWLLSEGIETISLNPDTVVETWLYLAEQGKQA</sequence>
<dbReference type="FunFam" id="3.30.470.20:FF:000017">
    <property type="entry name" value="Phosphoenolpyruvate synthase"/>
    <property type="match status" value="1"/>
</dbReference>
<feature type="domain" description="PEP-utilising enzyme mobile" evidence="16">
    <location>
        <begin position="383"/>
        <end position="453"/>
    </location>
</feature>
<evidence type="ECO:0000259" key="18">
    <source>
        <dbReference type="Pfam" id="PF02896"/>
    </source>
</evidence>
<comment type="function">
    <text evidence="2 15">Catalyzes the phosphorylation of pyruvate to phosphoenolpyruvate.</text>
</comment>
<dbReference type="InterPro" id="IPR000121">
    <property type="entry name" value="PEP_util_C"/>
</dbReference>
<evidence type="ECO:0000256" key="4">
    <source>
        <dbReference type="ARBA" id="ARBA00007837"/>
    </source>
</evidence>
<dbReference type="InterPro" id="IPR040442">
    <property type="entry name" value="Pyrv_kinase-like_dom_sf"/>
</dbReference>
<dbReference type="OrthoDB" id="9765468at2"/>
<evidence type="ECO:0000256" key="9">
    <source>
        <dbReference type="ARBA" id="ARBA00022741"/>
    </source>
</evidence>
<dbReference type="EMBL" id="FOVE01000017">
    <property type="protein sequence ID" value="SFN78074.1"/>
    <property type="molecule type" value="Genomic_DNA"/>
</dbReference>
<dbReference type="RefSeq" id="WP_091196456.1">
    <property type="nucleotide sequence ID" value="NZ_FOVE01000017.1"/>
</dbReference>
<dbReference type="SUPFAM" id="SSF56059">
    <property type="entry name" value="Glutathione synthetase ATP-binding domain-like"/>
    <property type="match status" value="1"/>
</dbReference>
<dbReference type="PROSITE" id="PS00742">
    <property type="entry name" value="PEP_ENZYMES_2"/>
    <property type="match status" value="1"/>
</dbReference>
<dbReference type="FunFam" id="3.50.30.10:FF:000002">
    <property type="entry name" value="Phosphoenolpyruvate synthase"/>
    <property type="match status" value="1"/>
</dbReference>
<evidence type="ECO:0000256" key="1">
    <source>
        <dbReference type="ARBA" id="ARBA00001946"/>
    </source>
</evidence>
<dbReference type="GO" id="GO:0005524">
    <property type="term" value="F:ATP binding"/>
    <property type="evidence" value="ECO:0007669"/>
    <property type="project" value="UniProtKB-KW"/>
</dbReference>
<evidence type="ECO:0000256" key="5">
    <source>
        <dbReference type="ARBA" id="ARBA00011996"/>
    </source>
</evidence>
<keyword evidence="19" id="KW-0670">Pyruvate</keyword>
<gene>
    <name evidence="19" type="ORF">SAMN05660284_02240</name>
</gene>
<dbReference type="InterPro" id="IPR006319">
    <property type="entry name" value="PEP_synth"/>
</dbReference>
<dbReference type="Gene3D" id="3.50.30.10">
    <property type="entry name" value="Phosphohistidine domain"/>
    <property type="match status" value="1"/>
</dbReference>
<keyword evidence="8 15" id="KW-0479">Metal-binding</keyword>
<dbReference type="InterPro" id="IPR002192">
    <property type="entry name" value="PPDK_AMP/ATP-bd"/>
</dbReference>
<dbReference type="InterPro" id="IPR023151">
    <property type="entry name" value="PEP_util_CS"/>
</dbReference>
<name>A0A1I5BTM3_9NEIS</name>
<dbReference type="GO" id="GO:0006094">
    <property type="term" value="P:gluconeogenesis"/>
    <property type="evidence" value="ECO:0007669"/>
    <property type="project" value="UniProtKB-UniPathway"/>
</dbReference>
<dbReference type="InterPro" id="IPR036637">
    <property type="entry name" value="Phosphohistidine_dom_sf"/>
</dbReference>
<dbReference type="InterPro" id="IPR008279">
    <property type="entry name" value="PEP-util_enz_mobile_dom"/>
</dbReference>
<feature type="domain" description="Pyruvate phosphate dikinase AMP/ATP-binding" evidence="17">
    <location>
        <begin position="18"/>
        <end position="344"/>
    </location>
</feature>
<evidence type="ECO:0000259" key="17">
    <source>
        <dbReference type="Pfam" id="PF01326"/>
    </source>
</evidence>
<protein>
    <recommendedName>
        <fullName evidence="6 15">Phosphoenolpyruvate synthase</fullName>
        <shortName evidence="15">PEP synthase</shortName>
        <ecNumber evidence="5 15">2.7.9.2</ecNumber>
    </recommendedName>
    <alternativeName>
        <fullName evidence="13 15">Pyruvate, water dikinase</fullName>
    </alternativeName>
</protein>
<dbReference type="Pfam" id="PF02896">
    <property type="entry name" value="PEP-utilizers_C"/>
    <property type="match status" value="1"/>
</dbReference>
<evidence type="ECO:0000256" key="2">
    <source>
        <dbReference type="ARBA" id="ARBA00002988"/>
    </source>
</evidence>
<evidence type="ECO:0000256" key="8">
    <source>
        <dbReference type="ARBA" id="ARBA00022723"/>
    </source>
</evidence>
<keyword evidence="11 15" id="KW-0067">ATP-binding</keyword>
<dbReference type="GO" id="GO:0046872">
    <property type="term" value="F:metal ion binding"/>
    <property type="evidence" value="ECO:0007669"/>
    <property type="project" value="UniProtKB-KW"/>
</dbReference>
<dbReference type="UniPathway" id="UPA00138"/>
<dbReference type="FunFam" id="3.30.1490.20:FF:000010">
    <property type="entry name" value="Phosphoenolpyruvate synthase"/>
    <property type="match status" value="1"/>
</dbReference>
<proteinExistence type="inferred from homology"/>
<dbReference type="GO" id="GO:0008986">
    <property type="term" value="F:pyruvate, water dikinase activity"/>
    <property type="evidence" value="ECO:0007669"/>
    <property type="project" value="UniProtKB-EC"/>
</dbReference>
<evidence type="ECO:0000256" key="12">
    <source>
        <dbReference type="ARBA" id="ARBA00022842"/>
    </source>
</evidence>
<dbReference type="Pfam" id="PF01326">
    <property type="entry name" value="PPDK_N"/>
    <property type="match status" value="1"/>
</dbReference>
<keyword evidence="10 15" id="KW-0418">Kinase</keyword>